<keyword evidence="10" id="KW-0418">Kinase</keyword>
<dbReference type="Gene3D" id="2.60.120.430">
    <property type="entry name" value="Galactose-binding lectin"/>
    <property type="match status" value="1"/>
</dbReference>
<feature type="transmembrane region" description="Helical" evidence="18">
    <location>
        <begin position="152"/>
        <end position="172"/>
    </location>
</feature>
<evidence type="ECO:0000256" key="14">
    <source>
        <dbReference type="ARBA" id="ARBA00023170"/>
    </source>
</evidence>
<dbReference type="Proteomes" id="UP000027138">
    <property type="component" value="Unassembled WGS sequence"/>
</dbReference>
<dbReference type="PANTHER" id="PTHR48006:SF81">
    <property type="entry name" value="PROTEIN KINASE DOMAIN-CONTAINING PROTEIN"/>
    <property type="match status" value="1"/>
</dbReference>
<keyword evidence="13 18" id="KW-0472">Membrane</keyword>
<dbReference type="OrthoDB" id="1897577at2759"/>
<organism evidence="20 21">
    <name type="scientific">Jatropha curcas</name>
    <name type="common">Barbados nut</name>
    <dbReference type="NCBI Taxonomy" id="180498"/>
    <lineage>
        <taxon>Eukaryota</taxon>
        <taxon>Viridiplantae</taxon>
        <taxon>Streptophyta</taxon>
        <taxon>Embryophyta</taxon>
        <taxon>Tracheophyta</taxon>
        <taxon>Spermatophyta</taxon>
        <taxon>Magnoliopsida</taxon>
        <taxon>eudicotyledons</taxon>
        <taxon>Gunneridae</taxon>
        <taxon>Pentapetalae</taxon>
        <taxon>rosids</taxon>
        <taxon>fabids</taxon>
        <taxon>Malpighiales</taxon>
        <taxon>Euphorbiaceae</taxon>
        <taxon>Crotonoideae</taxon>
        <taxon>Jatropheae</taxon>
        <taxon>Jatropha</taxon>
    </lineage>
</organism>
<dbReference type="InterPro" id="IPR051824">
    <property type="entry name" value="LRR_Rcpt-Like_S/T_Kinase"/>
</dbReference>
<proteinExistence type="predicted"/>
<evidence type="ECO:0000256" key="18">
    <source>
        <dbReference type="SAM" id="Phobius"/>
    </source>
</evidence>
<evidence type="ECO:0000256" key="11">
    <source>
        <dbReference type="ARBA" id="ARBA00022840"/>
    </source>
</evidence>
<evidence type="ECO:0000259" key="19">
    <source>
        <dbReference type="PROSITE" id="PS50011"/>
    </source>
</evidence>
<dbReference type="EC" id="2.7.11.1" evidence="2"/>
<keyword evidence="11" id="KW-0067">ATP-binding</keyword>
<keyword evidence="8" id="KW-0677">Repeat</keyword>
<dbReference type="FunFam" id="1.10.510.10:FF:000044">
    <property type="entry name" value="Putative LRR receptor-like serine/threonine-protein kinase"/>
    <property type="match status" value="1"/>
</dbReference>
<name>A0A067JJM5_JATCU</name>
<keyword evidence="4" id="KW-0597">Phosphoprotein</keyword>
<keyword evidence="9" id="KW-0547">Nucleotide-binding</keyword>
<dbReference type="PANTHER" id="PTHR48006">
    <property type="entry name" value="LEUCINE-RICH REPEAT-CONTAINING PROTEIN DDB_G0281931-RELATED"/>
    <property type="match status" value="1"/>
</dbReference>
<keyword evidence="3" id="KW-0723">Serine/threonine-protein kinase</keyword>
<dbReference type="PROSITE" id="PS00108">
    <property type="entry name" value="PROTEIN_KINASE_ST"/>
    <property type="match status" value="1"/>
</dbReference>
<keyword evidence="7" id="KW-0732">Signal</keyword>
<keyword evidence="12 18" id="KW-1133">Transmembrane helix</keyword>
<evidence type="ECO:0000256" key="8">
    <source>
        <dbReference type="ARBA" id="ARBA00022737"/>
    </source>
</evidence>
<evidence type="ECO:0000313" key="21">
    <source>
        <dbReference type="Proteomes" id="UP000027138"/>
    </source>
</evidence>
<comment type="subcellular location">
    <subcellularLocation>
        <location evidence="1">Membrane</location>
        <topology evidence="1">Single-pass type I membrane protein</topology>
    </subcellularLocation>
</comment>
<keyword evidence="6 18" id="KW-0812">Transmembrane</keyword>
<dbReference type="AlphaFoldDB" id="A0A067JJM5"/>
<dbReference type="Gene3D" id="3.30.200.20">
    <property type="entry name" value="Phosphorylase Kinase, domain 1"/>
    <property type="match status" value="1"/>
</dbReference>
<evidence type="ECO:0000256" key="6">
    <source>
        <dbReference type="ARBA" id="ARBA00022692"/>
    </source>
</evidence>
<dbReference type="Pfam" id="PF07714">
    <property type="entry name" value="PK_Tyr_Ser-Thr"/>
    <property type="match status" value="1"/>
</dbReference>
<evidence type="ECO:0000256" key="10">
    <source>
        <dbReference type="ARBA" id="ARBA00022777"/>
    </source>
</evidence>
<evidence type="ECO:0000313" key="20">
    <source>
        <dbReference type="EMBL" id="KDP23043.1"/>
    </source>
</evidence>
<evidence type="ECO:0000256" key="16">
    <source>
        <dbReference type="ARBA" id="ARBA00047899"/>
    </source>
</evidence>
<dbReference type="EMBL" id="KK915297">
    <property type="protein sequence ID" value="KDP23043.1"/>
    <property type="molecule type" value="Genomic_DNA"/>
</dbReference>
<dbReference type="CDD" id="cd14066">
    <property type="entry name" value="STKc_IRAK"/>
    <property type="match status" value="1"/>
</dbReference>
<sequence length="560" mass="62134">MCSDLSYNNFTTQSACQERNINIVSCLRSNSCPKTFYSLHINCGGTAATINGISYEDDTDDAGPSRFFQGKLMQKDFNIEDYAGGAGKATTKNFTTIVTSQILEIRLYWNGKGTTNIPFKGVYGPLISAISVIPNFVPPSEGSSSSISTSRVVGIVVAVVAVIFLVLCVLWWKGCLWRKDIIDQDLRGLDLQTGSFTLRQIKAATNNFDRANKIGEGGFGPVYKGLLSDGTVIAVKQLSSKSKQGNREFVNEIGMISALQHPHLVKLYGCCIEGNQLLLVYEYMENNSLARALFGPEEHRLNLDWPTRQKICVGIARGLAFLHEESRLKIVHRDIKATNVLLDKNLNPKISDFGLAKLDKEENTHISTRIAGTFGYMAPEYAMRGHLTDKADVYSFGIVALEIVSGRSNTSNRHNMKKDDFYLLDWACVLKEKGRLLELLDPRLSEDYNKEKVETVIHVALLCYNVSPAVRPAMSSVVSILEGKASVHDSKLDSSVLHDDFAVEAMRKHFQQISGQNTIDSHTQSMQLEGPWTASSTSAKDLYPISLGSEYWENRNLITN</sequence>
<dbReference type="GO" id="GO:0016020">
    <property type="term" value="C:membrane"/>
    <property type="evidence" value="ECO:0007669"/>
    <property type="project" value="UniProtKB-SubCell"/>
</dbReference>
<dbReference type="InterPro" id="IPR021720">
    <property type="entry name" value="Malectin_dom"/>
</dbReference>
<dbReference type="InterPro" id="IPR008271">
    <property type="entry name" value="Ser/Thr_kinase_AS"/>
</dbReference>
<evidence type="ECO:0000256" key="15">
    <source>
        <dbReference type="ARBA" id="ARBA00023180"/>
    </source>
</evidence>
<dbReference type="InterPro" id="IPR011009">
    <property type="entry name" value="Kinase-like_dom_sf"/>
</dbReference>
<protein>
    <recommendedName>
        <fullName evidence="2">non-specific serine/threonine protein kinase</fullName>
        <ecNumber evidence="2">2.7.11.1</ecNumber>
    </recommendedName>
</protein>
<dbReference type="InterPro" id="IPR001245">
    <property type="entry name" value="Ser-Thr/Tyr_kinase_cat_dom"/>
</dbReference>
<evidence type="ECO:0000256" key="4">
    <source>
        <dbReference type="ARBA" id="ARBA00022553"/>
    </source>
</evidence>
<dbReference type="Pfam" id="PF11721">
    <property type="entry name" value="Malectin"/>
    <property type="match status" value="1"/>
</dbReference>
<evidence type="ECO:0000256" key="2">
    <source>
        <dbReference type="ARBA" id="ARBA00012513"/>
    </source>
</evidence>
<evidence type="ECO:0000256" key="5">
    <source>
        <dbReference type="ARBA" id="ARBA00022679"/>
    </source>
</evidence>
<dbReference type="FunFam" id="3.30.200.20:FF:000217">
    <property type="entry name" value="probable LRR receptor-like serine/threonine-protein kinase At1g53430"/>
    <property type="match status" value="1"/>
</dbReference>
<dbReference type="PROSITE" id="PS50011">
    <property type="entry name" value="PROTEIN_KINASE_DOM"/>
    <property type="match status" value="1"/>
</dbReference>
<keyword evidence="14" id="KW-0675">Receptor</keyword>
<evidence type="ECO:0000256" key="1">
    <source>
        <dbReference type="ARBA" id="ARBA00004479"/>
    </source>
</evidence>
<feature type="domain" description="Protein kinase" evidence="19">
    <location>
        <begin position="208"/>
        <end position="487"/>
    </location>
</feature>
<dbReference type="SUPFAM" id="SSF56112">
    <property type="entry name" value="Protein kinase-like (PK-like)"/>
    <property type="match status" value="1"/>
</dbReference>
<keyword evidence="15" id="KW-0325">Glycoprotein</keyword>
<evidence type="ECO:0000256" key="3">
    <source>
        <dbReference type="ARBA" id="ARBA00022527"/>
    </source>
</evidence>
<reference evidence="20 21" key="1">
    <citation type="journal article" date="2014" name="PLoS ONE">
        <title>Global Analysis of Gene Expression Profiles in Physic Nut (Jatropha curcas L.) Seedlings Exposed to Salt Stress.</title>
        <authorList>
            <person name="Zhang L."/>
            <person name="Zhang C."/>
            <person name="Wu P."/>
            <person name="Chen Y."/>
            <person name="Li M."/>
            <person name="Jiang H."/>
            <person name="Wu G."/>
        </authorList>
    </citation>
    <scope>NUCLEOTIDE SEQUENCE [LARGE SCALE GENOMIC DNA]</scope>
    <source>
        <strain evidence="21">cv. GZQX0401</strain>
        <tissue evidence="20">Young leaves</tissue>
    </source>
</reference>
<dbReference type="GO" id="GO:0005524">
    <property type="term" value="F:ATP binding"/>
    <property type="evidence" value="ECO:0007669"/>
    <property type="project" value="UniProtKB-KW"/>
</dbReference>
<evidence type="ECO:0000256" key="17">
    <source>
        <dbReference type="ARBA" id="ARBA00048679"/>
    </source>
</evidence>
<comment type="catalytic activity">
    <reaction evidence="17">
        <text>L-seryl-[protein] + ATP = O-phospho-L-seryl-[protein] + ADP + H(+)</text>
        <dbReference type="Rhea" id="RHEA:17989"/>
        <dbReference type="Rhea" id="RHEA-COMP:9863"/>
        <dbReference type="Rhea" id="RHEA-COMP:11604"/>
        <dbReference type="ChEBI" id="CHEBI:15378"/>
        <dbReference type="ChEBI" id="CHEBI:29999"/>
        <dbReference type="ChEBI" id="CHEBI:30616"/>
        <dbReference type="ChEBI" id="CHEBI:83421"/>
        <dbReference type="ChEBI" id="CHEBI:456216"/>
        <dbReference type="EC" id="2.7.11.1"/>
    </reaction>
</comment>
<evidence type="ECO:0000256" key="9">
    <source>
        <dbReference type="ARBA" id="ARBA00022741"/>
    </source>
</evidence>
<comment type="catalytic activity">
    <reaction evidence="16">
        <text>L-threonyl-[protein] + ATP = O-phospho-L-threonyl-[protein] + ADP + H(+)</text>
        <dbReference type="Rhea" id="RHEA:46608"/>
        <dbReference type="Rhea" id="RHEA-COMP:11060"/>
        <dbReference type="Rhea" id="RHEA-COMP:11605"/>
        <dbReference type="ChEBI" id="CHEBI:15378"/>
        <dbReference type="ChEBI" id="CHEBI:30013"/>
        <dbReference type="ChEBI" id="CHEBI:30616"/>
        <dbReference type="ChEBI" id="CHEBI:61977"/>
        <dbReference type="ChEBI" id="CHEBI:456216"/>
        <dbReference type="EC" id="2.7.11.1"/>
    </reaction>
</comment>
<evidence type="ECO:0000256" key="12">
    <source>
        <dbReference type="ARBA" id="ARBA00022989"/>
    </source>
</evidence>
<dbReference type="InterPro" id="IPR000719">
    <property type="entry name" value="Prot_kinase_dom"/>
</dbReference>
<gene>
    <name evidence="20" type="ORF">JCGZ_00508</name>
</gene>
<keyword evidence="21" id="KW-1185">Reference proteome</keyword>
<dbReference type="SMART" id="SM00220">
    <property type="entry name" value="S_TKc"/>
    <property type="match status" value="1"/>
</dbReference>
<evidence type="ECO:0000256" key="13">
    <source>
        <dbReference type="ARBA" id="ARBA00023136"/>
    </source>
</evidence>
<dbReference type="GO" id="GO:0004674">
    <property type="term" value="F:protein serine/threonine kinase activity"/>
    <property type="evidence" value="ECO:0007669"/>
    <property type="project" value="UniProtKB-KW"/>
</dbReference>
<evidence type="ECO:0000256" key="7">
    <source>
        <dbReference type="ARBA" id="ARBA00022729"/>
    </source>
</evidence>
<keyword evidence="5" id="KW-0808">Transferase</keyword>
<dbReference type="Gene3D" id="1.10.510.10">
    <property type="entry name" value="Transferase(Phosphotransferase) domain 1"/>
    <property type="match status" value="1"/>
</dbReference>
<accession>A0A067JJM5</accession>